<dbReference type="PANTHER" id="PTHR18896">
    <property type="entry name" value="PHOSPHOLIPASE D"/>
    <property type="match status" value="1"/>
</dbReference>
<gene>
    <name evidence="4" type="ORF">CL856Contig1_06</name>
</gene>
<dbReference type="EMBL" id="FJ146115">
    <property type="protein sequence ID" value="AFG68018.1"/>
    <property type="molecule type" value="Genomic_DNA"/>
</dbReference>
<evidence type="ECO:0000256" key="2">
    <source>
        <dbReference type="ARBA" id="ARBA00023098"/>
    </source>
</evidence>
<accession>H9X175</accession>
<feature type="domain" description="Phospholipase D C-terminal" evidence="3">
    <location>
        <begin position="38"/>
        <end position="88"/>
    </location>
</feature>
<keyword evidence="2" id="KW-0443">Lipid metabolism</keyword>
<sequence length="89" mass="10699">PYHINQRDRRARGEIFGYRMSVWYEHFAHKNGGLRPEYLHPESVECVRLVRRICQRIWDSFVQEETVEDLPGHLMLFPMRVLNDGSLDE</sequence>
<dbReference type="PANTHER" id="PTHR18896:SF60">
    <property type="entry name" value="PHOSPHOLIPASE D"/>
    <property type="match status" value="1"/>
</dbReference>
<dbReference type="AlphaFoldDB" id="H9X175"/>
<dbReference type="InterPro" id="IPR015679">
    <property type="entry name" value="PLipase_D_fam"/>
</dbReference>
<dbReference type="GO" id="GO:0004630">
    <property type="term" value="F:phospholipase D activity"/>
    <property type="evidence" value="ECO:0007669"/>
    <property type="project" value="TreeGrafter"/>
</dbReference>
<dbReference type="GO" id="GO:0009395">
    <property type="term" value="P:phospholipid catabolic process"/>
    <property type="evidence" value="ECO:0007669"/>
    <property type="project" value="TreeGrafter"/>
</dbReference>
<evidence type="ECO:0000256" key="1">
    <source>
        <dbReference type="ARBA" id="ARBA00022737"/>
    </source>
</evidence>
<reference evidence="4" key="1">
    <citation type="submission" date="2008-08" db="EMBL/GenBank/DDBJ databases">
        <title>Nucleotide Diversity and Divergence in the Loblolly Pine Gene Space.</title>
        <authorList>
            <person name="Neale D.B."/>
            <person name="Wegrzyn J.L."/>
            <person name="Lee J.M."/>
            <person name="Eckert A.J."/>
            <person name="Liechty J.D."/>
            <person name="Stevens K.A."/>
            <person name="Langley C.H."/>
        </authorList>
    </citation>
    <scope>NUCLEOTIDE SEQUENCE</scope>
    <source>
        <strain evidence="4">7147</strain>
        <tissue evidence="4">Megagametophyte</tissue>
    </source>
</reference>
<keyword evidence="1" id="KW-0677">Repeat</keyword>
<dbReference type="GO" id="GO:0005886">
    <property type="term" value="C:plasma membrane"/>
    <property type="evidence" value="ECO:0007669"/>
    <property type="project" value="TreeGrafter"/>
</dbReference>
<feature type="non-terminal residue" evidence="4">
    <location>
        <position position="1"/>
    </location>
</feature>
<evidence type="ECO:0000313" key="4">
    <source>
        <dbReference type="EMBL" id="AFG68018.1"/>
    </source>
</evidence>
<feature type="non-terminal residue" evidence="4">
    <location>
        <position position="89"/>
    </location>
</feature>
<dbReference type="InterPro" id="IPR024632">
    <property type="entry name" value="PLipase_D_C"/>
</dbReference>
<evidence type="ECO:0000259" key="3">
    <source>
        <dbReference type="Pfam" id="PF12357"/>
    </source>
</evidence>
<protein>
    <recommendedName>
        <fullName evidence="3">Phospholipase D C-terminal domain-containing protein</fullName>
    </recommendedName>
</protein>
<dbReference type="Pfam" id="PF12357">
    <property type="entry name" value="PLD_C"/>
    <property type="match status" value="1"/>
</dbReference>
<proteinExistence type="predicted"/>
<organism evidence="4">
    <name type="scientific">Pinus taeda</name>
    <name type="common">Loblolly pine</name>
    <dbReference type="NCBI Taxonomy" id="3352"/>
    <lineage>
        <taxon>Eukaryota</taxon>
        <taxon>Viridiplantae</taxon>
        <taxon>Streptophyta</taxon>
        <taxon>Embryophyta</taxon>
        <taxon>Tracheophyta</taxon>
        <taxon>Spermatophyta</taxon>
        <taxon>Pinopsida</taxon>
        <taxon>Pinidae</taxon>
        <taxon>Conifers I</taxon>
        <taxon>Pinales</taxon>
        <taxon>Pinaceae</taxon>
        <taxon>Pinus</taxon>
        <taxon>Pinus subgen. Pinus</taxon>
    </lineage>
</organism>
<name>H9X175_PINTA</name>